<dbReference type="OrthoDB" id="17907at2759"/>
<dbReference type="InterPro" id="IPR032430">
    <property type="entry name" value="Blm10_mid"/>
</dbReference>
<evidence type="ECO:0000313" key="13">
    <source>
        <dbReference type="Proteomes" id="UP000444721"/>
    </source>
</evidence>
<gene>
    <name evidence="12" type="ORF">FDP41_008413</name>
</gene>
<dbReference type="Pfam" id="PF11919">
    <property type="entry name" value="PSME4_C"/>
    <property type="match status" value="1"/>
</dbReference>
<dbReference type="InterPro" id="IPR016024">
    <property type="entry name" value="ARM-type_fold"/>
</dbReference>
<dbReference type="Proteomes" id="UP000444721">
    <property type="component" value="Unassembled WGS sequence"/>
</dbReference>
<dbReference type="InterPro" id="IPR021843">
    <property type="entry name" value="PSME4_C"/>
</dbReference>
<feature type="domain" description="Proteasome activator Blm10 middle HEAT repeats region" evidence="10">
    <location>
        <begin position="401"/>
        <end position="605"/>
    </location>
</feature>
<name>A0A6A5BF19_NAEFO</name>
<evidence type="ECO:0000259" key="11">
    <source>
        <dbReference type="Pfam" id="PF23096"/>
    </source>
</evidence>
<organism evidence="12 13">
    <name type="scientific">Naegleria fowleri</name>
    <name type="common">Brain eating amoeba</name>
    <dbReference type="NCBI Taxonomy" id="5763"/>
    <lineage>
        <taxon>Eukaryota</taxon>
        <taxon>Discoba</taxon>
        <taxon>Heterolobosea</taxon>
        <taxon>Tetramitia</taxon>
        <taxon>Eutetramitia</taxon>
        <taxon>Vahlkampfiidae</taxon>
        <taxon>Naegleria</taxon>
    </lineage>
</organism>
<dbReference type="GO" id="GO:0070628">
    <property type="term" value="F:proteasome binding"/>
    <property type="evidence" value="ECO:0007669"/>
    <property type="project" value="InterPro"/>
</dbReference>
<evidence type="ECO:0008006" key="14">
    <source>
        <dbReference type="Google" id="ProtNLM"/>
    </source>
</evidence>
<evidence type="ECO:0000256" key="5">
    <source>
        <dbReference type="ARBA" id="ARBA00022737"/>
    </source>
</evidence>
<accession>A0A6A5BF19</accession>
<keyword evidence="4" id="KW-0963">Cytoplasm</keyword>
<evidence type="ECO:0000256" key="6">
    <source>
        <dbReference type="ARBA" id="ARBA00022763"/>
    </source>
</evidence>
<feature type="domain" description="Proteasome activator complex subunit 4 C-terminal" evidence="9">
    <location>
        <begin position="1871"/>
        <end position="1962"/>
    </location>
</feature>
<dbReference type="PANTHER" id="PTHR32170:SF3">
    <property type="entry name" value="PROTEASOME ACTIVATOR COMPLEX SUBUNIT 4"/>
    <property type="match status" value="1"/>
</dbReference>
<comment type="similarity">
    <text evidence="3">Belongs to the BLM10 family.</text>
</comment>
<reference evidence="12 13" key="1">
    <citation type="journal article" date="2019" name="Sci. Rep.">
        <title>Nanopore sequencing improves the draft genome of the human pathogenic amoeba Naegleria fowleri.</title>
        <authorList>
            <person name="Liechti N."/>
            <person name="Schurch N."/>
            <person name="Bruggmann R."/>
            <person name="Wittwer M."/>
        </authorList>
    </citation>
    <scope>NUCLEOTIDE SEQUENCE [LARGE SCALE GENOMIC DNA]</scope>
    <source>
        <strain evidence="12 13">ATCC 30894</strain>
    </source>
</reference>
<evidence type="ECO:0000256" key="3">
    <source>
        <dbReference type="ARBA" id="ARBA00005739"/>
    </source>
</evidence>
<dbReference type="SUPFAM" id="SSF48371">
    <property type="entry name" value="ARM repeat"/>
    <property type="match status" value="2"/>
</dbReference>
<dbReference type="InterPro" id="IPR035309">
    <property type="entry name" value="PSME4"/>
</dbReference>
<dbReference type="RefSeq" id="XP_044557919.1">
    <property type="nucleotide sequence ID" value="XM_044712264.1"/>
</dbReference>
<evidence type="ECO:0000256" key="2">
    <source>
        <dbReference type="ARBA" id="ARBA00004496"/>
    </source>
</evidence>
<keyword evidence="8" id="KW-0539">Nucleus</keyword>
<dbReference type="GO" id="GO:0010499">
    <property type="term" value="P:proteasomal ubiquitin-independent protein catabolic process"/>
    <property type="evidence" value="ECO:0007669"/>
    <property type="project" value="TreeGrafter"/>
</dbReference>
<dbReference type="OMA" id="GCQHNEK"/>
<dbReference type="VEuPathDB" id="AmoebaDB:NF0033460"/>
<evidence type="ECO:0000256" key="8">
    <source>
        <dbReference type="ARBA" id="ARBA00023242"/>
    </source>
</evidence>
<evidence type="ECO:0000256" key="4">
    <source>
        <dbReference type="ARBA" id="ARBA00022490"/>
    </source>
</evidence>
<dbReference type="Pfam" id="PF23096">
    <property type="entry name" value="HEAT_PSME4"/>
    <property type="match status" value="1"/>
</dbReference>
<keyword evidence="6" id="KW-0227">DNA damage</keyword>
<dbReference type="GO" id="GO:0005829">
    <property type="term" value="C:cytosol"/>
    <property type="evidence" value="ECO:0007669"/>
    <property type="project" value="TreeGrafter"/>
</dbReference>
<dbReference type="GeneID" id="68115631"/>
<keyword evidence="5" id="KW-0677">Repeat</keyword>
<dbReference type="InterPro" id="IPR055455">
    <property type="entry name" value="HEAT_PSME4"/>
</dbReference>
<dbReference type="EMBL" id="VFQX01000061">
    <property type="protein sequence ID" value="KAF0973206.1"/>
    <property type="molecule type" value="Genomic_DNA"/>
</dbReference>
<sequence>MSSSSQLQEEDPTRLRYSSQLPSFVKEGISEEIENWKKDIIDGFKKTLEMLLNEKSLSFLSSEQQQQEEEASSLSAVESMIHPKWFHTLNSTIRLFNRYSTNLAYPLSLQDRVILFETLLPIIIDKQLDSYMELQMKLANAMLFLMKNKYHKLIHQSIKPITCWRRFYEMLRTNYFPKNRNIAYNPSENFGKTIVKLVCKLRNNFSVETTEEVISELSPSLYFSDSEFFVSQAFLCLFLPSNPEVSTLTNHWFTQLLAMWDWNTNSPFYDLNFVSLMYRLAKDQAGRIDFKPHLDQIFTRMLRSMDLNIGSAGLSSSSVASGAASKLINSQKISGAMGNAAASGMLQVLSSSGGSTYHSFPSNNCSIFWKLSDLRNLLMQYNAQLLTWLITPSSPETLIYLKRLFQSIDQYYYPSNNGEWSRPLSIFISELFRSIAARITSEKEEGHSLSADASSSTTTTSTTTYSSYKLDDETIEDIIRMVFPSCKMALFSKSVKVSKNAIQAIKHICFIRPSAIVKELFDIVFHALQTLTEVHQISVALELLNTIIIPLLYHNIPEVKDYMADLLNMALLGIDTNDQQKTSLTISFLNTLFSVVPVISSSGSSSNGHRHIQDREGMPYVIELFPDFVSEFIRRILHVMGELVHSKQSEHEISKKEKKEVYIHLSKSISLFFQQLSQDLHQICVLKIIEYLTSEFKPNSVKHIGEIAQAAAIYLDSKENGESYDPLGMMIDALVSKILYKNELRDLHEQEMDYYVHLLAKIVKCNALVGKHLDSLLRVIRLIWDNESKAIVKSCGKLLKNVLQSLTQVYLVEKRSAPPKEWFSEEFQNNHFNYWGKLYDSTNVDAQWHVPNDQEIEKATQLYNEFVKGPVLTVKNATSMLISFKNNQEPNEVVTRDELLHALMKFKYILKGSSLMLDEIRQNEKTEFTKKLVNHFSNKSAGCIVISDEKLVMNREGLLNTLQTLLKESLVIGLPSKETQEEHSFKSKSSMMGVTIDVRVLIALTKAIHICAAFRSLSFSKMLNMTKIWSLLKLHFFKSTTKKKYPRCFILDRCQLLFTWRVFQRTIPCTEIHLETLESLRHLSTDSEYSKVRTRAQTAFIGILKLFNHKAFEKFILPIIDILPNKDSTHAMVNGSIFLLEKSTVVRRITDSWQLISKLLPSICNCYHVDKSSIQKRIYGLYMQYSTSFKELPIHNKTALKYYNDTVSALVSIASTLSQSFYWNYQLITVSCLNLLIRSDSVVLLPMEAVKCFMTNLVSDHVPLRLLCMKALDFIFTQYKPIQPRQVITDKELVKSIIFHSSEVPTSQEEFEKTQFVDKYYVGWNGLPNKVIVYDYSKERLFREEALELQQVISSIMLQPNYLTKLFMYFSEETNTQNNGRSFTKKNAQMFKGLFQLMGIQALELLKPFIEDLLSVSGSGAPEEHSKICLVAEIFGGLSRATKHWKFNDKQNALEYLLQQISHTIDSCSPQAVDSGLRSAFHYAMFDSDGRRTRPIINFLIEKTNLDSGIVSVQLKVLQLVFFTLVELDWRDTKILEKFIEEKLLNHLAYPYQQIRELISRNLSLIFLKSWNPLRDENGLPKLIKSSQVNPILSQLLKNDNALTLSQNLFVDESGALKFPPFLFSLSNLDLNQSEFIQKTMIPKLHTDFEKLYSEYNKQKSLLDQSETSTIQKTKLSPEEIAFKSFCKTVVELMGASLMFGVNVTLSYFSSLLPLVLQCFTSSNDTDIAIISAGVIARVGSYLLPQHTIKDLLYSILFLQKQLMIHQTSVSTRRVRLAICFFLQRFAFKHQFYIIGTEVEDDFYNHLLFLLKDKFVEVRDIACNTLAGFIKIAPDARVNRIIDHFVEESKQHFAHKKSGTPERISKLDANNIAIGLSAIVKAYPYSLPSFIPSVLVTLSKFSSYQKSENENVDVQFLTETIKNTFTQFHKTHHEQWEEYKKQFTEDELYAVNQLLYSPVYYA</sequence>
<dbReference type="Gene3D" id="1.25.10.10">
    <property type="entry name" value="Leucine-rich Repeat Variant"/>
    <property type="match status" value="2"/>
</dbReference>
<evidence type="ECO:0000256" key="7">
    <source>
        <dbReference type="ARBA" id="ARBA00023204"/>
    </source>
</evidence>
<proteinExistence type="inferred from homology"/>
<feature type="domain" description="Proteasome activator Blm10 middle HEAT repeats region" evidence="10">
    <location>
        <begin position="624"/>
        <end position="917"/>
    </location>
</feature>
<dbReference type="GO" id="GO:0016504">
    <property type="term" value="F:peptidase activator activity"/>
    <property type="evidence" value="ECO:0007669"/>
    <property type="project" value="InterPro"/>
</dbReference>
<evidence type="ECO:0000256" key="1">
    <source>
        <dbReference type="ARBA" id="ARBA00004324"/>
    </source>
</evidence>
<comment type="subcellular location">
    <subcellularLocation>
        <location evidence="2">Cytoplasm</location>
    </subcellularLocation>
    <subcellularLocation>
        <location evidence="1">Nucleus speckle</location>
    </subcellularLocation>
</comment>
<evidence type="ECO:0000313" key="12">
    <source>
        <dbReference type="EMBL" id="KAF0973206.1"/>
    </source>
</evidence>
<evidence type="ECO:0000259" key="10">
    <source>
        <dbReference type="Pfam" id="PF16507"/>
    </source>
</evidence>
<comment type="caution">
    <text evidence="12">The sequence shown here is derived from an EMBL/GenBank/DDBJ whole genome shotgun (WGS) entry which is preliminary data.</text>
</comment>
<evidence type="ECO:0000259" key="9">
    <source>
        <dbReference type="Pfam" id="PF11919"/>
    </source>
</evidence>
<dbReference type="InterPro" id="IPR011989">
    <property type="entry name" value="ARM-like"/>
</dbReference>
<dbReference type="PANTHER" id="PTHR32170">
    <property type="entry name" value="PROTEASOME ACTIVATOR COMPLEX SUBUNIT 4"/>
    <property type="match status" value="1"/>
</dbReference>
<feature type="domain" description="Proteasome activator complex subunit 4-like HEAT repeat-like" evidence="11">
    <location>
        <begin position="1297"/>
        <end position="1507"/>
    </location>
</feature>
<dbReference type="VEuPathDB" id="AmoebaDB:FDP41_008413"/>
<protein>
    <recommendedName>
        <fullName evidence="14">Proteasome activator complex subunit 4 C-terminal domain-containing protein</fullName>
    </recommendedName>
</protein>
<keyword evidence="7" id="KW-0234">DNA repair</keyword>
<dbReference type="GO" id="GO:0016607">
    <property type="term" value="C:nuclear speck"/>
    <property type="evidence" value="ECO:0007669"/>
    <property type="project" value="UniProtKB-SubCell"/>
</dbReference>
<dbReference type="VEuPathDB" id="AmoebaDB:NfTy_093470"/>
<dbReference type="GO" id="GO:0006281">
    <property type="term" value="P:DNA repair"/>
    <property type="evidence" value="ECO:0007669"/>
    <property type="project" value="UniProtKB-KW"/>
</dbReference>
<dbReference type="Pfam" id="PF16507">
    <property type="entry name" value="HEAT_PSME4_mid"/>
    <property type="match status" value="2"/>
</dbReference>
<keyword evidence="13" id="KW-1185">Reference proteome</keyword>